<sequence>MVGKGGATASPGAEHTRVPQTDETPGVGRGYAWAWLRGCSDPRRDWDVVILEWEGTYAPIGYEL</sequence>
<dbReference type="EMBL" id="JAFBMS010000009">
    <property type="protein sequence ID" value="KAG9349309.1"/>
    <property type="molecule type" value="Genomic_DNA"/>
</dbReference>
<evidence type="ECO:0000256" key="1">
    <source>
        <dbReference type="SAM" id="MobiDB-lite"/>
    </source>
</evidence>
<comment type="caution">
    <text evidence="2">The sequence shown here is derived from an EMBL/GenBank/DDBJ whole genome shotgun (WGS) entry which is preliminary data.</text>
</comment>
<protein>
    <submittedName>
        <fullName evidence="2">Uncharacterized protein</fullName>
    </submittedName>
</protein>
<reference evidence="2" key="1">
    <citation type="thesis" date="2021" institute="BYU ScholarsArchive" country="Provo, UT, USA">
        <title>Applications of and Algorithms for Genome Assembly and Genomic Analyses with an Emphasis on Marine Teleosts.</title>
        <authorList>
            <person name="Pickett B.D."/>
        </authorList>
    </citation>
    <scope>NUCLEOTIDE SEQUENCE</scope>
    <source>
        <strain evidence="2">HI-2016</strain>
    </source>
</reference>
<feature type="region of interest" description="Disordered" evidence="1">
    <location>
        <begin position="1"/>
        <end position="28"/>
    </location>
</feature>
<gene>
    <name evidence="2" type="ORF">JZ751_027752</name>
</gene>
<proteinExistence type="predicted"/>
<evidence type="ECO:0000313" key="3">
    <source>
        <dbReference type="Proteomes" id="UP000824540"/>
    </source>
</evidence>
<organism evidence="2 3">
    <name type="scientific">Albula glossodonta</name>
    <name type="common">roundjaw bonefish</name>
    <dbReference type="NCBI Taxonomy" id="121402"/>
    <lineage>
        <taxon>Eukaryota</taxon>
        <taxon>Metazoa</taxon>
        <taxon>Chordata</taxon>
        <taxon>Craniata</taxon>
        <taxon>Vertebrata</taxon>
        <taxon>Euteleostomi</taxon>
        <taxon>Actinopterygii</taxon>
        <taxon>Neopterygii</taxon>
        <taxon>Teleostei</taxon>
        <taxon>Albuliformes</taxon>
        <taxon>Albulidae</taxon>
        <taxon>Albula</taxon>
    </lineage>
</organism>
<dbReference type="Proteomes" id="UP000824540">
    <property type="component" value="Unassembled WGS sequence"/>
</dbReference>
<name>A0A8T2PAQ4_9TELE</name>
<keyword evidence="3" id="KW-1185">Reference proteome</keyword>
<dbReference type="AlphaFoldDB" id="A0A8T2PAQ4"/>
<evidence type="ECO:0000313" key="2">
    <source>
        <dbReference type="EMBL" id="KAG9349309.1"/>
    </source>
</evidence>
<accession>A0A8T2PAQ4</accession>